<evidence type="ECO:0000259" key="13">
    <source>
        <dbReference type="PROSITE" id="PS51217"/>
    </source>
</evidence>
<evidence type="ECO:0000256" key="3">
    <source>
        <dbReference type="ARBA" id="ARBA00022801"/>
    </source>
</evidence>
<dbReference type="RefSeq" id="WP_205499256.1">
    <property type="nucleotide sequence ID" value="NZ_CP148066.1"/>
</dbReference>
<keyword evidence="5 11" id="KW-0067">ATP-binding</keyword>
<organism evidence="14 15">
    <name type="scientific">[Mycoplasma] gypis</name>
    <dbReference type="NCBI Taxonomy" id="92404"/>
    <lineage>
        <taxon>Bacteria</taxon>
        <taxon>Bacillati</taxon>
        <taxon>Mycoplasmatota</taxon>
        <taxon>Mycoplasmoidales</taxon>
        <taxon>Metamycoplasmataceae</taxon>
        <taxon>Metamycoplasma</taxon>
    </lineage>
</organism>
<keyword evidence="4 11" id="KW-0347">Helicase</keyword>
<feature type="domain" description="UvrD-like helicase C-terminal" evidence="13">
    <location>
        <begin position="288"/>
        <end position="567"/>
    </location>
</feature>
<keyword evidence="15" id="KW-1185">Reference proteome</keyword>
<dbReference type="CDD" id="cd17932">
    <property type="entry name" value="DEXQc_UvrD"/>
    <property type="match status" value="1"/>
</dbReference>
<keyword evidence="6" id="KW-0238">DNA-binding</keyword>
<proteinExistence type="inferred from homology"/>
<evidence type="ECO:0000313" key="14">
    <source>
        <dbReference type="EMBL" id="WXL28379.1"/>
    </source>
</evidence>
<dbReference type="PROSITE" id="PS51198">
    <property type="entry name" value="UVRD_HELICASE_ATP_BIND"/>
    <property type="match status" value="1"/>
</dbReference>
<dbReference type="EC" id="5.6.2.4" evidence="9"/>
<reference evidence="14" key="1">
    <citation type="submission" date="2024-03" db="EMBL/GenBank/DDBJ databases">
        <title>Complete genome sequence of Mycoplasma gypis type strain B1/T1.</title>
        <authorList>
            <person name="Spergser J."/>
        </authorList>
    </citation>
    <scope>NUCLEOTIDE SEQUENCE [LARGE SCALE GENOMIC DNA]</scope>
    <source>
        <strain evidence="14">B1/T1</strain>
    </source>
</reference>
<keyword evidence="2 11" id="KW-0547">Nucleotide-binding</keyword>
<dbReference type="Pfam" id="PF00580">
    <property type="entry name" value="UvrD-helicase"/>
    <property type="match status" value="1"/>
</dbReference>
<dbReference type="CDD" id="cd18807">
    <property type="entry name" value="SF1_C_UvrD"/>
    <property type="match status" value="1"/>
</dbReference>
<protein>
    <recommendedName>
        <fullName evidence="9">DNA 3'-5' helicase</fullName>
        <ecNumber evidence="9">5.6.2.4</ecNumber>
    </recommendedName>
</protein>
<gene>
    <name evidence="14" type="ORF">WG616_03380</name>
</gene>
<dbReference type="PROSITE" id="PS51217">
    <property type="entry name" value="UVRD_HELICASE_CTER"/>
    <property type="match status" value="1"/>
</dbReference>
<dbReference type="InterPro" id="IPR013986">
    <property type="entry name" value="DExx_box_DNA_helicase_dom_sf"/>
</dbReference>
<dbReference type="Gene3D" id="1.10.10.160">
    <property type="match status" value="1"/>
</dbReference>
<dbReference type="SUPFAM" id="SSF52540">
    <property type="entry name" value="P-loop containing nucleoside triphosphate hydrolases"/>
    <property type="match status" value="1"/>
</dbReference>
<evidence type="ECO:0000259" key="12">
    <source>
        <dbReference type="PROSITE" id="PS51198"/>
    </source>
</evidence>
<evidence type="ECO:0000256" key="6">
    <source>
        <dbReference type="ARBA" id="ARBA00023125"/>
    </source>
</evidence>
<dbReference type="InterPro" id="IPR027417">
    <property type="entry name" value="P-loop_NTPase"/>
</dbReference>
<evidence type="ECO:0000256" key="7">
    <source>
        <dbReference type="ARBA" id="ARBA00023235"/>
    </source>
</evidence>
<evidence type="ECO:0000256" key="8">
    <source>
        <dbReference type="ARBA" id="ARBA00034617"/>
    </source>
</evidence>
<comment type="similarity">
    <text evidence="1">Belongs to the helicase family. UvrD subfamily.</text>
</comment>
<dbReference type="Pfam" id="PF13361">
    <property type="entry name" value="UvrD_C"/>
    <property type="match status" value="1"/>
</dbReference>
<dbReference type="InterPro" id="IPR014017">
    <property type="entry name" value="DNA_helicase_UvrD-like_C"/>
</dbReference>
<sequence length="728" mass="84162">MDTDTLHIDELNSEQRKAILHTQGPLRLIAGAGSGKTKVLTTKVAYLIKELNMNPAKILAVTFTKKAADEMLERVLNLVGFEGERPIISTFHALCTKILRYEIHNMEYPNNFKIIDESEQKQILKMVYDQLNVDSDLYSISSSLAFISNEKTNLRKPKHSKELAEEDDLRPEIYDAYVQYLKRYKSLDFDDLLVFVHDLFYNEKHENIRHKWENMFDYVLVDEFQDTSHVQYDIVKILAKKQNIMIVGDPDQTIYTWRNADINIIINFQKDFPNQETIKLEQNYRSTKKILDAANKLISNNSLRVEKKLFTENEDGEDIEFYCGFSDEAEARWISKKINDLKRNRVQLKNIAIIYRTNSYSRAIEEQLISESTNHLVVGGIRFYEREEIKDAIAYLRMIFIPDDIALQQVINKPLRKIGKETVRKLSDFAFSNNMSMFQALEDKFKEIYSQLGLSRQTMEGLADFVNIVRWGKSKIIKDKMKVSQMIKKLMIEKVGYFKKLKLQPEQIQSKEENFAELLNAIETWEEKNKNRDITEYLQEIAILGDDKTGGDPSSSVSLMTVHNAKGLEFDYVFIAGLAEKIFPHFRSITPKGEKPTIFGSAPKRLDVENIELIEEERRLAYVAFTRAKKKLFLSFSTARQNEESRFISEAGIKGRGISKGISIASTFANGQEIHENDRIIQGDRIVHSKFGEGVVLEVQGEIIKVKFDSEGNVKSLTKNHASIRRKE</sequence>
<evidence type="ECO:0000256" key="11">
    <source>
        <dbReference type="PROSITE-ProRule" id="PRU00560"/>
    </source>
</evidence>
<evidence type="ECO:0000313" key="15">
    <source>
        <dbReference type="Proteomes" id="UP001460679"/>
    </source>
</evidence>
<dbReference type="Proteomes" id="UP001460679">
    <property type="component" value="Chromosome"/>
</dbReference>
<feature type="domain" description="UvrD-like helicase ATP-binding" evidence="12">
    <location>
        <begin position="9"/>
        <end position="287"/>
    </location>
</feature>
<feature type="binding site" evidence="11">
    <location>
        <begin position="30"/>
        <end position="37"/>
    </location>
    <ligand>
        <name>ATP</name>
        <dbReference type="ChEBI" id="CHEBI:30616"/>
    </ligand>
</feature>
<comment type="catalytic activity">
    <reaction evidence="10">
        <text>ATP + H2O = ADP + phosphate + H(+)</text>
        <dbReference type="Rhea" id="RHEA:13065"/>
        <dbReference type="ChEBI" id="CHEBI:15377"/>
        <dbReference type="ChEBI" id="CHEBI:15378"/>
        <dbReference type="ChEBI" id="CHEBI:30616"/>
        <dbReference type="ChEBI" id="CHEBI:43474"/>
        <dbReference type="ChEBI" id="CHEBI:456216"/>
        <dbReference type="EC" id="5.6.2.4"/>
    </reaction>
</comment>
<dbReference type="InterPro" id="IPR014016">
    <property type="entry name" value="UvrD-like_ATP-bd"/>
</dbReference>
<accession>A0ABZ2RMW2</accession>
<name>A0ABZ2RMW2_9BACT</name>
<evidence type="ECO:0000256" key="2">
    <source>
        <dbReference type="ARBA" id="ARBA00022741"/>
    </source>
</evidence>
<dbReference type="PANTHER" id="PTHR11070">
    <property type="entry name" value="UVRD / RECB / PCRA DNA HELICASE FAMILY MEMBER"/>
    <property type="match status" value="1"/>
</dbReference>
<dbReference type="EMBL" id="CP148066">
    <property type="protein sequence ID" value="WXL28379.1"/>
    <property type="molecule type" value="Genomic_DNA"/>
</dbReference>
<evidence type="ECO:0000256" key="9">
    <source>
        <dbReference type="ARBA" id="ARBA00034808"/>
    </source>
</evidence>
<evidence type="ECO:0000256" key="4">
    <source>
        <dbReference type="ARBA" id="ARBA00022806"/>
    </source>
</evidence>
<evidence type="ECO:0000256" key="10">
    <source>
        <dbReference type="ARBA" id="ARBA00048988"/>
    </source>
</evidence>
<keyword evidence="7" id="KW-0413">Isomerase</keyword>
<dbReference type="InterPro" id="IPR000212">
    <property type="entry name" value="DNA_helicase_UvrD/REP"/>
</dbReference>
<evidence type="ECO:0000256" key="5">
    <source>
        <dbReference type="ARBA" id="ARBA00022840"/>
    </source>
</evidence>
<comment type="catalytic activity">
    <reaction evidence="8">
        <text>Couples ATP hydrolysis with the unwinding of duplex DNA by translocating in the 3'-5' direction.</text>
        <dbReference type="EC" id="5.6.2.4"/>
    </reaction>
</comment>
<dbReference type="PANTHER" id="PTHR11070:SF2">
    <property type="entry name" value="ATP-DEPENDENT DNA HELICASE SRS2"/>
    <property type="match status" value="1"/>
</dbReference>
<keyword evidence="3 11" id="KW-0378">Hydrolase</keyword>
<dbReference type="Gene3D" id="3.40.50.300">
    <property type="entry name" value="P-loop containing nucleotide triphosphate hydrolases"/>
    <property type="match status" value="2"/>
</dbReference>
<evidence type="ECO:0000256" key="1">
    <source>
        <dbReference type="ARBA" id="ARBA00009922"/>
    </source>
</evidence>
<dbReference type="Gene3D" id="1.10.486.10">
    <property type="entry name" value="PCRA, domain 4"/>
    <property type="match status" value="1"/>
</dbReference>